<evidence type="ECO:0000313" key="1">
    <source>
        <dbReference type="EMBL" id="MDQ1209786.1"/>
    </source>
</evidence>
<protein>
    <submittedName>
        <fullName evidence="1">Phage protein U</fullName>
    </submittedName>
</protein>
<name>A0ABU0UZC5_ACIBI</name>
<organism evidence="1 2">
    <name type="scientific">Acinetobacter baylyi</name>
    <dbReference type="NCBI Taxonomy" id="202950"/>
    <lineage>
        <taxon>Bacteria</taxon>
        <taxon>Pseudomonadati</taxon>
        <taxon>Pseudomonadota</taxon>
        <taxon>Gammaproteobacteria</taxon>
        <taxon>Moraxellales</taxon>
        <taxon>Moraxellaceae</taxon>
        <taxon>Acinetobacter</taxon>
    </lineage>
</organism>
<dbReference type="InterPro" id="IPR009734">
    <property type="entry name" value="Myoviridae_GpU"/>
</dbReference>
<keyword evidence="2" id="KW-1185">Reference proteome</keyword>
<accession>A0ABU0UZC5</accession>
<reference evidence="1 2" key="1">
    <citation type="submission" date="2023-07" db="EMBL/GenBank/DDBJ databases">
        <title>Functional and genomic diversity of the sorghum phyllosphere microbiome.</title>
        <authorList>
            <person name="Shade A."/>
        </authorList>
    </citation>
    <scope>NUCLEOTIDE SEQUENCE [LARGE SCALE GENOMIC DNA]</scope>
    <source>
        <strain evidence="1 2">SORGH_AS_0887</strain>
    </source>
</reference>
<gene>
    <name evidence="1" type="ORF">QE380_002709</name>
</gene>
<dbReference type="EMBL" id="JAUTBK010000002">
    <property type="protein sequence ID" value="MDQ1209786.1"/>
    <property type="molecule type" value="Genomic_DNA"/>
</dbReference>
<dbReference type="Pfam" id="PF06995">
    <property type="entry name" value="Phage_P2_GpU"/>
    <property type="match status" value="1"/>
</dbReference>
<proteinExistence type="predicted"/>
<sequence length="178" mass="20298">MEQSTRFLLSVVYQVLNSDEYHSNCSQFALKAHFKLAPIKEKSIKLKKGRMQLTTDTLTFTQIQRQRTWQYAENSVAKGRKKRQFIGSGEDTVSLPGLIYQEHGFGNRFAIDDLAAMADTGQGFVLVDGSGYLYGVYNIDSIDETKQILLFDGIPRKIDFTIKLTRVDDDRIEQQTES</sequence>
<dbReference type="Proteomes" id="UP001233360">
    <property type="component" value="Unassembled WGS sequence"/>
</dbReference>
<comment type="caution">
    <text evidence="1">The sequence shown here is derived from an EMBL/GenBank/DDBJ whole genome shotgun (WGS) entry which is preliminary data.</text>
</comment>
<evidence type="ECO:0000313" key="2">
    <source>
        <dbReference type="Proteomes" id="UP001233360"/>
    </source>
</evidence>